<dbReference type="CDD" id="cd00067">
    <property type="entry name" value="GAL4"/>
    <property type="match status" value="1"/>
</dbReference>
<reference evidence="5" key="1">
    <citation type="submission" date="2022-08" db="EMBL/GenBank/DDBJ databases">
        <title>A Global Phylogenomic Analysis of the Shiitake Genus Lentinula.</title>
        <authorList>
            <consortium name="DOE Joint Genome Institute"/>
            <person name="Sierra-Patev S."/>
            <person name="Min B."/>
            <person name="Naranjo-Ortiz M."/>
            <person name="Looney B."/>
            <person name="Konkel Z."/>
            <person name="Slot J.C."/>
            <person name="Sakamoto Y."/>
            <person name="Steenwyk J.L."/>
            <person name="Rokas A."/>
            <person name="Carro J."/>
            <person name="Camarero S."/>
            <person name="Ferreira P."/>
            <person name="Molpeceres G."/>
            <person name="Ruiz-Duenas F.J."/>
            <person name="Serrano A."/>
            <person name="Henrissat B."/>
            <person name="Drula E."/>
            <person name="Hughes K.W."/>
            <person name="Mata J.L."/>
            <person name="Ishikawa N.K."/>
            <person name="Vargas-Isla R."/>
            <person name="Ushijima S."/>
            <person name="Smith C.A."/>
            <person name="Ahrendt S."/>
            <person name="Andreopoulos W."/>
            <person name="He G."/>
            <person name="Labutti K."/>
            <person name="Lipzen A."/>
            <person name="Ng V."/>
            <person name="Riley R."/>
            <person name="Sandor L."/>
            <person name="Barry K."/>
            <person name="Martinez A.T."/>
            <person name="Xiao Y."/>
            <person name="Gibbons J.G."/>
            <person name="Terashima K."/>
            <person name="Grigoriev I.V."/>
            <person name="Hibbett D.S."/>
        </authorList>
    </citation>
    <scope>NUCLEOTIDE SEQUENCE</scope>
    <source>
        <strain evidence="5">JLM2183</strain>
    </source>
</reference>
<dbReference type="Pfam" id="PF00172">
    <property type="entry name" value="Zn_clus"/>
    <property type="match status" value="1"/>
</dbReference>
<dbReference type="PROSITE" id="PS50048">
    <property type="entry name" value="ZN2_CY6_FUNGAL_2"/>
    <property type="match status" value="1"/>
</dbReference>
<dbReference type="InterPro" id="IPR021858">
    <property type="entry name" value="Fun_TF"/>
</dbReference>
<evidence type="ECO:0000256" key="3">
    <source>
        <dbReference type="SAM" id="MobiDB-lite"/>
    </source>
</evidence>
<feature type="region of interest" description="Disordered" evidence="3">
    <location>
        <begin position="1"/>
        <end position="58"/>
    </location>
</feature>
<dbReference type="AlphaFoldDB" id="A0A9W9DMF4"/>
<feature type="domain" description="Zn(2)-C6 fungal-type" evidence="4">
    <location>
        <begin position="66"/>
        <end position="96"/>
    </location>
</feature>
<dbReference type="OrthoDB" id="5419315at2759"/>
<feature type="compositionally biased region" description="Low complexity" evidence="3">
    <location>
        <begin position="1"/>
        <end position="31"/>
    </location>
</feature>
<dbReference type="SUPFAM" id="SSF57701">
    <property type="entry name" value="Zn2/Cys6 DNA-binding domain"/>
    <property type="match status" value="1"/>
</dbReference>
<keyword evidence="6" id="KW-1185">Reference proteome</keyword>
<dbReference type="GO" id="GO:0005634">
    <property type="term" value="C:nucleus"/>
    <property type="evidence" value="ECO:0007669"/>
    <property type="project" value="UniProtKB-SubCell"/>
</dbReference>
<keyword evidence="2" id="KW-0539">Nucleus</keyword>
<evidence type="ECO:0000259" key="4">
    <source>
        <dbReference type="PROSITE" id="PS50048"/>
    </source>
</evidence>
<dbReference type="GO" id="GO:0008270">
    <property type="term" value="F:zinc ion binding"/>
    <property type="evidence" value="ECO:0007669"/>
    <property type="project" value="InterPro"/>
</dbReference>
<comment type="subcellular location">
    <subcellularLocation>
        <location evidence="1">Nucleus</location>
    </subcellularLocation>
</comment>
<dbReference type="PROSITE" id="PS00463">
    <property type="entry name" value="ZN2_CY6_FUNGAL_1"/>
    <property type="match status" value="1"/>
</dbReference>
<dbReference type="Pfam" id="PF11951">
    <property type="entry name" value="Fungal_trans_2"/>
    <property type="match status" value="1"/>
</dbReference>
<dbReference type="InterPro" id="IPR001138">
    <property type="entry name" value="Zn2Cys6_DnaBD"/>
</dbReference>
<evidence type="ECO:0000256" key="1">
    <source>
        <dbReference type="ARBA" id="ARBA00004123"/>
    </source>
</evidence>
<proteinExistence type="predicted"/>
<evidence type="ECO:0000256" key="2">
    <source>
        <dbReference type="ARBA" id="ARBA00023242"/>
    </source>
</evidence>
<comment type="caution">
    <text evidence="5">The sequence shown here is derived from an EMBL/GenBank/DDBJ whole genome shotgun (WGS) entry which is preliminary data.</text>
</comment>
<evidence type="ECO:0000313" key="6">
    <source>
        <dbReference type="Proteomes" id="UP001150266"/>
    </source>
</evidence>
<accession>A0A9W9DMF4</accession>
<dbReference type="GO" id="GO:0000981">
    <property type="term" value="F:DNA-binding transcription factor activity, RNA polymerase II-specific"/>
    <property type="evidence" value="ECO:0007669"/>
    <property type="project" value="InterPro"/>
</dbReference>
<organism evidence="5 6">
    <name type="scientific">Lentinula aciculospora</name>
    <dbReference type="NCBI Taxonomy" id="153920"/>
    <lineage>
        <taxon>Eukaryota</taxon>
        <taxon>Fungi</taxon>
        <taxon>Dikarya</taxon>
        <taxon>Basidiomycota</taxon>
        <taxon>Agaricomycotina</taxon>
        <taxon>Agaricomycetes</taxon>
        <taxon>Agaricomycetidae</taxon>
        <taxon>Agaricales</taxon>
        <taxon>Marasmiineae</taxon>
        <taxon>Omphalotaceae</taxon>
        <taxon>Lentinula</taxon>
    </lineage>
</organism>
<dbReference type="PANTHER" id="PTHR37534:SF20">
    <property type="entry name" value="PRO1A C6 ZINK-FINGER PROTEIN"/>
    <property type="match status" value="1"/>
</dbReference>
<protein>
    <submittedName>
        <fullName evidence="5">Fungal-specific transcription factor domain-containing protein</fullName>
    </submittedName>
</protein>
<feature type="compositionally biased region" description="Polar residues" evidence="3">
    <location>
        <begin position="32"/>
        <end position="51"/>
    </location>
</feature>
<sequence length="697" mass="77342">MTLSRRSSKSISTSPATSSSSLSPISRPTSLMAPSSGTSSKNSSARTSPNRNAVDLPRTQMASKGGCWTCRLRRKKCDEQREGDSCRTCIRLTIECLGWGPKRPEWMRDKQAVEAYKADIKAQLTRAGLIRGQPRSSMLQAQAVATTGPTRTRSLNSHRYSAPATVTHSPSNSPSSGLGLDFGFGNSPYMDPHHLRHESLLPGVSGASNSHFQQLPAASFSDPHLNDLDLNSSYFQSTTLPNLSLDSSDYNLSSIPTIHQHQQSGGFDFNVHPPPELNFPVVSSQNSIQENHVMYYFENVRSAHSLFSVNTTTNVVYSLIVQEPRGAVTNAVCALASLHFTRKRVTEGLEAPDLNPDHSTAKYFYDESYFQLVNAQQISGHYNESDVIAALHLVYFSQLSGGSMDWMPVLSIALDWITQIGLAEQEDPRSTLSTLPLTTQIAVKGTMWMDIFASLTLMRPPKYFQLYQRLLSHPAWSTDVALPRPAALQMESLTGCPDDAMLAIAEISALAHWKTMERNKGTLNYRELIRRGDDIEQRLRLRPGTPIFEEDAPLHPNLLQPSITDVIFPNEEVRKLLASIFRATALLYLHTVLHDSNPGVSDINVSVDGVIQLIHQLLPSNVDRVIVFPICLAACMTDDPVHRDFLKGRLQAQDESIGNLMKARLLIEAVWQKRDVQGGTVDWQQTMQDRALNLLLL</sequence>
<gene>
    <name evidence="5" type="ORF">J3R30DRAFT_3755718</name>
</gene>
<dbReference type="EMBL" id="JAOTPV010000010">
    <property type="protein sequence ID" value="KAJ4477405.1"/>
    <property type="molecule type" value="Genomic_DNA"/>
</dbReference>
<dbReference type="PANTHER" id="PTHR37534">
    <property type="entry name" value="TRANSCRIPTIONAL ACTIVATOR PROTEIN UGA3"/>
    <property type="match status" value="1"/>
</dbReference>
<dbReference type="Gene3D" id="4.10.240.10">
    <property type="entry name" value="Zn(2)-C6 fungal-type DNA-binding domain"/>
    <property type="match status" value="1"/>
</dbReference>
<dbReference type="Proteomes" id="UP001150266">
    <property type="component" value="Unassembled WGS sequence"/>
</dbReference>
<dbReference type="SMART" id="SM00066">
    <property type="entry name" value="GAL4"/>
    <property type="match status" value="1"/>
</dbReference>
<evidence type="ECO:0000313" key="5">
    <source>
        <dbReference type="EMBL" id="KAJ4477405.1"/>
    </source>
</evidence>
<dbReference type="InterPro" id="IPR036864">
    <property type="entry name" value="Zn2-C6_fun-type_DNA-bd_sf"/>
</dbReference>
<name>A0A9W9DMF4_9AGAR</name>